<dbReference type="SUPFAM" id="SSF57938">
    <property type="entry name" value="DnaJ/Hsp40 cysteine-rich domain"/>
    <property type="match status" value="1"/>
</dbReference>
<keyword evidence="4 5" id="KW-0862">Zinc</keyword>
<dbReference type="PANTHER" id="PTHR43888">
    <property type="entry name" value="DNAJ-LIKE-2, ISOFORM A-RELATED"/>
    <property type="match status" value="1"/>
</dbReference>
<dbReference type="AlphaFoldDB" id="A0A1C7NSF4"/>
<evidence type="ECO:0000256" key="4">
    <source>
        <dbReference type="ARBA" id="ARBA00022833"/>
    </source>
</evidence>
<dbReference type="CDD" id="cd06257">
    <property type="entry name" value="DnaJ"/>
    <property type="match status" value="1"/>
</dbReference>
<protein>
    <submittedName>
        <fullName evidence="9">Mitochondrial protein import protein mas5</fullName>
    </submittedName>
</protein>
<evidence type="ECO:0000256" key="5">
    <source>
        <dbReference type="PROSITE-ProRule" id="PRU00546"/>
    </source>
</evidence>
<keyword evidence="1 5" id="KW-0479">Metal-binding</keyword>
<dbReference type="InterPro" id="IPR036869">
    <property type="entry name" value="J_dom_sf"/>
</dbReference>
<feature type="zinc finger region" description="CR-type" evidence="5">
    <location>
        <begin position="125"/>
        <end position="208"/>
    </location>
</feature>
<dbReference type="InterPro" id="IPR018253">
    <property type="entry name" value="DnaJ_domain_CS"/>
</dbReference>
<dbReference type="PRINTS" id="PR00625">
    <property type="entry name" value="JDOMAIN"/>
</dbReference>
<dbReference type="Pfam" id="PF00226">
    <property type="entry name" value="DnaJ"/>
    <property type="match status" value="1"/>
</dbReference>
<organism evidence="9 10">
    <name type="scientific">Choanephora cucurbitarum</name>
    <dbReference type="NCBI Taxonomy" id="101091"/>
    <lineage>
        <taxon>Eukaryota</taxon>
        <taxon>Fungi</taxon>
        <taxon>Fungi incertae sedis</taxon>
        <taxon>Mucoromycota</taxon>
        <taxon>Mucoromycotina</taxon>
        <taxon>Mucoromycetes</taxon>
        <taxon>Mucorales</taxon>
        <taxon>Mucorineae</taxon>
        <taxon>Choanephoraceae</taxon>
        <taxon>Choanephoroideae</taxon>
        <taxon>Choanephora</taxon>
    </lineage>
</organism>
<dbReference type="Proteomes" id="UP000093000">
    <property type="component" value="Unassembled WGS sequence"/>
</dbReference>
<evidence type="ECO:0000256" key="3">
    <source>
        <dbReference type="ARBA" id="ARBA00022771"/>
    </source>
</evidence>
<dbReference type="PROSITE" id="PS51188">
    <property type="entry name" value="ZF_CR"/>
    <property type="match status" value="1"/>
</dbReference>
<dbReference type="FunFam" id="2.10.230.10:FF:000001">
    <property type="entry name" value="DnaJ subfamily A member 2"/>
    <property type="match status" value="1"/>
</dbReference>
<dbReference type="CDD" id="cd10747">
    <property type="entry name" value="DnaJ_C"/>
    <property type="match status" value="1"/>
</dbReference>
<dbReference type="InterPro" id="IPR036410">
    <property type="entry name" value="HSP_DnaJ_Cys-rich_dom_sf"/>
</dbReference>
<dbReference type="FunFam" id="1.10.287.110:FF:000048">
    <property type="entry name" value="DnaJ family protein"/>
    <property type="match status" value="1"/>
</dbReference>
<dbReference type="Pfam" id="PF01556">
    <property type="entry name" value="DnaJ_C"/>
    <property type="match status" value="1"/>
</dbReference>
<evidence type="ECO:0000256" key="6">
    <source>
        <dbReference type="SAM" id="MobiDB-lite"/>
    </source>
</evidence>
<dbReference type="SUPFAM" id="SSF49493">
    <property type="entry name" value="HSP40/DnaJ peptide-binding domain"/>
    <property type="match status" value="2"/>
</dbReference>
<dbReference type="Gene3D" id="2.60.260.20">
    <property type="entry name" value="Urease metallochaperone UreE, N-terminal domain"/>
    <property type="match status" value="2"/>
</dbReference>
<evidence type="ECO:0000256" key="2">
    <source>
        <dbReference type="ARBA" id="ARBA00022737"/>
    </source>
</evidence>
<reference evidence="9 10" key="1">
    <citation type="submission" date="2016-03" db="EMBL/GenBank/DDBJ databases">
        <title>Choanephora cucurbitarum.</title>
        <authorList>
            <person name="Min B."/>
            <person name="Park H."/>
            <person name="Park J.-H."/>
            <person name="Shin H.-D."/>
            <person name="Choi I.-G."/>
        </authorList>
    </citation>
    <scope>NUCLEOTIDE SEQUENCE [LARGE SCALE GENOMIC DNA]</scope>
    <source>
        <strain evidence="9 10">KUS-F28377</strain>
    </source>
</reference>
<dbReference type="GO" id="GO:0005524">
    <property type="term" value="F:ATP binding"/>
    <property type="evidence" value="ECO:0007669"/>
    <property type="project" value="InterPro"/>
</dbReference>
<dbReference type="SMART" id="SM00271">
    <property type="entry name" value="DnaJ"/>
    <property type="match status" value="1"/>
</dbReference>
<feature type="domain" description="CR-type" evidence="8">
    <location>
        <begin position="125"/>
        <end position="208"/>
    </location>
</feature>
<feature type="region of interest" description="Disordered" evidence="6">
    <location>
        <begin position="368"/>
        <end position="404"/>
    </location>
</feature>
<dbReference type="InterPro" id="IPR001305">
    <property type="entry name" value="HSP_DnaJ_Cys-rich_dom"/>
</dbReference>
<dbReference type="GO" id="GO:0006457">
    <property type="term" value="P:protein folding"/>
    <property type="evidence" value="ECO:0007669"/>
    <property type="project" value="InterPro"/>
</dbReference>
<dbReference type="STRING" id="101091.A0A1C7NSF4"/>
<dbReference type="Pfam" id="PF00684">
    <property type="entry name" value="DnaJ_CXXCXGXG"/>
    <property type="match status" value="1"/>
</dbReference>
<evidence type="ECO:0000256" key="1">
    <source>
        <dbReference type="ARBA" id="ARBA00022723"/>
    </source>
</evidence>
<evidence type="ECO:0000313" key="10">
    <source>
        <dbReference type="Proteomes" id="UP000093000"/>
    </source>
</evidence>
<dbReference type="InterPro" id="IPR001623">
    <property type="entry name" value="DnaJ_domain"/>
</dbReference>
<dbReference type="HAMAP" id="MF_01152">
    <property type="entry name" value="DnaJ"/>
    <property type="match status" value="1"/>
</dbReference>
<evidence type="ECO:0000313" key="9">
    <source>
        <dbReference type="EMBL" id="OBZ90324.1"/>
    </source>
</evidence>
<keyword evidence="2" id="KW-0677">Repeat</keyword>
<dbReference type="EMBL" id="LUGH01000054">
    <property type="protein sequence ID" value="OBZ90324.1"/>
    <property type="molecule type" value="Genomic_DNA"/>
</dbReference>
<proteinExistence type="inferred from homology"/>
<evidence type="ECO:0000259" key="8">
    <source>
        <dbReference type="PROSITE" id="PS51188"/>
    </source>
</evidence>
<dbReference type="InterPro" id="IPR012724">
    <property type="entry name" value="DnaJ"/>
</dbReference>
<dbReference type="GO" id="GO:0009408">
    <property type="term" value="P:response to heat"/>
    <property type="evidence" value="ECO:0007669"/>
    <property type="project" value="InterPro"/>
</dbReference>
<dbReference type="GO" id="GO:0030544">
    <property type="term" value="F:Hsp70 protein binding"/>
    <property type="evidence" value="ECO:0007669"/>
    <property type="project" value="InterPro"/>
</dbReference>
<dbReference type="InterPro" id="IPR044713">
    <property type="entry name" value="DNJA1/2-like"/>
</dbReference>
<dbReference type="FunFam" id="2.60.260.20:FF:000003">
    <property type="entry name" value="DnaJ subfamily A member 2"/>
    <property type="match status" value="1"/>
</dbReference>
<dbReference type="Gene3D" id="1.10.287.110">
    <property type="entry name" value="DnaJ domain"/>
    <property type="match status" value="1"/>
</dbReference>
<dbReference type="Gene3D" id="2.10.230.10">
    <property type="entry name" value="Heat shock protein DnaJ, cysteine-rich domain"/>
    <property type="match status" value="1"/>
</dbReference>
<dbReference type="SUPFAM" id="SSF46565">
    <property type="entry name" value="Chaperone J-domain"/>
    <property type="match status" value="1"/>
</dbReference>
<dbReference type="GO" id="GO:0008270">
    <property type="term" value="F:zinc ion binding"/>
    <property type="evidence" value="ECO:0007669"/>
    <property type="project" value="UniProtKB-KW"/>
</dbReference>
<dbReference type="GO" id="GO:0051082">
    <property type="term" value="F:unfolded protein binding"/>
    <property type="evidence" value="ECO:0007669"/>
    <property type="project" value="InterPro"/>
</dbReference>
<gene>
    <name evidence="9" type="primary">mas5_1</name>
    <name evidence="9" type="ORF">A0J61_01623</name>
</gene>
<keyword evidence="3 5" id="KW-0863">Zinc-finger</keyword>
<dbReference type="FunCoup" id="A0A1C7NSF4">
    <property type="interactions" value="749"/>
</dbReference>
<name>A0A1C7NSF4_9FUNG</name>
<dbReference type="OrthoDB" id="550424at2759"/>
<comment type="caution">
    <text evidence="9">The sequence shown here is derived from an EMBL/GenBank/DDBJ whole genome shotgun (WGS) entry which is preliminary data.</text>
</comment>
<accession>A0A1C7NSF4</accession>
<feature type="domain" description="J" evidence="7">
    <location>
        <begin position="6"/>
        <end position="68"/>
    </location>
</feature>
<dbReference type="InParanoid" id="A0A1C7NSF4"/>
<dbReference type="InterPro" id="IPR008971">
    <property type="entry name" value="HSP40/DnaJ_pept-bd"/>
</dbReference>
<dbReference type="InterPro" id="IPR002939">
    <property type="entry name" value="DnaJ_C"/>
</dbReference>
<dbReference type="PROSITE" id="PS00636">
    <property type="entry name" value="DNAJ_1"/>
    <property type="match status" value="1"/>
</dbReference>
<evidence type="ECO:0000259" key="7">
    <source>
        <dbReference type="PROSITE" id="PS50076"/>
    </source>
</evidence>
<dbReference type="PROSITE" id="PS50076">
    <property type="entry name" value="DNAJ_2"/>
    <property type="match status" value="1"/>
</dbReference>
<keyword evidence="10" id="KW-1185">Reference proteome</keyword>
<sequence length="404" mass="44374">MVRETKFYDVLGVSPDASESELKKAYRKLALKYHPDKNPEAGDKFKEISHAYEILSDSEKRQMYDQYGEEGLNGGPGMGGMDAEDLFSQLFGGGFGGGRRGPSGPRRGKDMVHALKVSLEDLYNGKTSKLALQKHILCPKCDGKGGKEGAVQKCKTCNGQGVRLITRQMGPIVQQFQQPCDACRGLGEIINEKDKCQGCQGKKVAGEKKILEVFIDKGMRDGQKITFSGEGDQAPGIIPGDIIIVIDEKPHPHFKRQGDDLVYEAKIDLLTALAGGKFAIPHLDERVLIVNILPGEAIKPNELKVIPDEGMPAYRTHTRGHLFVKFTIEFPNPNWTSPENIAALEQILPPRPQLPSFGNKHLDEVVMADAEGYQSSSRQGSHTHDGYEDEDEQHAGPGVQCAQQ</sequence>